<keyword evidence="2" id="KW-0677">Repeat</keyword>
<evidence type="ECO:0000313" key="5">
    <source>
        <dbReference type="EMBL" id="KAJ4801361.1"/>
    </source>
</evidence>
<dbReference type="GO" id="GO:0016301">
    <property type="term" value="F:kinase activity"/>
    <property type="evidence" value="ECO:0007669"/>
    <property type="project" value="UniProtKB-KW"/>
</dbReference>
<keyword evidence="5" id="KW-0675">Receptor</keyword>
<dbReference type="CDD" id="cd23509">
    <property type="entry name" value="Gnk2-like"/>
    <property type="match status" value="2"/>
</dbReference>
<dbReference type="PROSITE" id="PS51473">
    <property type="entry name" value="GNK2"/>
    <property type="match status" value="2"/>
</dbReference>
<reference evidence="5" key="1">
    <citation type="submission" date="2022-08" db="EMBL/GenBank/DDBJ databases">
        <authorList>
            <person name="Marques A."/>
        </authorList>
    </citation>
    <scope>NUCLEOTIDE SEQUENCE</scope>
    <source>
        <strain evidence="5">RhyPub2mFocal</strain>
        <tissue evidence="5">Leaves</tissue>
    </source>
</reference>
<dbReference type="InterPro" id="IPR002902">
    <property type="entry name" value="GNK2"/>
</dbReference>
<comment type="caution">
    <text evidence="5">The sequence shown here is derived from an EMBL/GenBank/DDBJ whole genome shotgun (WGS) entry which is preliminary data.</text>
</comment>
<dbReference type="AlphaFoldDB" id="A0AAV8GD54"/>
<evidence type="ECO:0000256" key="3">
    <source>
        <dbReference type="SAM" id="SignalP"/>
    </source>
</evidence>
<evidence type="ECO:0000256" key="1">
    <source>
        <dbReference type="ARBA" id="ARBA00022729"/>
    </source>
</evidence>
<accession>A0AAV8GD54</accession>
<evidence type="ECO:0000313" key="6">
    <source>
        <dbReference type="Proteomes" id="UP001140206"/>
    </source>
</evidence>
<dbReference type="PANTHER" id="PTHR32099">
    <property type="entry name" value="CYSTEINE-RICH REPEAT SECRETORY PROTEIN"/>
    <property type="match status" value="1"/>
</dbReference>
<feature type="domain" description="Gnk2-homologous" evidence="4">
    <location>
        <begin position="151"/>
        <end position="270"/>
    </location>
</feature>
<evidence type="ECO:0000259" key="4">
    <source>
        <dbReference type="PROSITE" id="PS51473"/>
    </source>
</evidence>
<keyword evidence="1 3" id="KW-0732">Signal</keyword>
<name>A0AAV8GD54_9POAL</name>
<dbReference type="Proteomes" id="UP001140206">
    <property type="component" value="Chromosome 2"/>
</dbReference>
<dbReference type="Gene3D" id="3.30.430.20">
    <property type="entry name" value="Gnk2 domain, C-X8-C-X2-C motif"/>
    <property type="match status" value="2"/>
</dbReference>
<keyword evidence="5" id="KW-0418">Kinase</keyword>
<keyword evidence="5" id="KW-0808">Transferase</keyword>
<feature type="signal peptide" evidence="3">
    <location>
        <begin position="1"/>
        <end position="26"/>
    </location>
</feature>
<keyword evidence="6" id="KW-1185">Reference proteome</keyword>
<dbReference type="PANTHER" id="PTHR32099:SF42">
    <property type="entry name" value="CYSTEINE-RICH RECEPTOR-LIKE PROTEIN KINASE 9-RELATED"/>
    <property type="match status" value="1"/>
</dbReference>
<dbReference type="InterPro" id="IPR038408">
    <property type="entry name" value="GNK2_sf"/>
</dbReference>
<feature type="chain" id="PRO_5043765113" evidence="3">
    <location>
        <begin position="27"/>
        <end position="307"/>
    </location>
</feature>
<dbReference type="Pfam" id="PF01657">
    <property type="entry name" value="Stress-antifung"/>
    <property type="match status" value="2"/>
</dbReference>
<dbReference type="EMBL" id="JAMFTS010000002">
    <property type="protein sequence ID" value="KAJ4801361.1"/>
    <property type="molecule type" value="Genomic_DNA"/>
</dbReference>
<evidence type="ECO:0000256" key="2">
    <source>
        <dbReference type="ARBA" id="ARBA00022737"/>
    </source>
</evidence>
<proteinExistence type="predicted"/>
<organism evidence="5 6">
    <name type="scientific">Rhynchospora pubera</name>
    <dbReference type="NCBI Taxonomy" id="906938"/>
    <lineage>
        <taxon>Eukaryota</taxon>
        <taxon>Viridiplantae</taxon>
        <taxon>Streptophyta</taxon>
        <taxon>Embryophyta</taxon>
        <taxon>Tracheophyta</taxon>
        <taxon>Spermatophyta</taxon>
        <taxon>Magnoliopsida</taxon>
        <taxon>Liliopsida</taxon>
        <taxon>Poales</taxon>
        <taxon>Cyperaceae</taxon>
        <taxon>Cyperoideae</taxon>
        <taxon>Rhynchosporeae</taxon>
        <taxon>Rhynchospora</taxon>
    </lineage>
</organism>
<feature type="domain" description="Gnk2-homologous" evidence="4">
    <location>
        <begin position="28"/>
        <end position="133"/>
    </location>
</feature>
<protein>
    <submittedName>
        <fullName evidence="5">Cysteine-rich RECEPTOR-like kinase</fullName>
    </submittedName>
</protein>
<gene>
    <name evidence="5" type="ORF">LUZ62_052607</name>
</gene>
<sequence length="307" mass="33473">MQNITLLLLYSLFLTNLLKLLLITSAQNSYLYTTTSNTVNSYDSIYIFNLRGLTSSLRAKASADGYSEETFGVPPDQASGVVLCRGDVNVSDCTGCIDRAYGVMTDDGSSQLIFTSAVIWYDYCLFQYSNEPISPTDNSLQFLMWNAENITLPKFDGWGLSNNALVSSIHSTLSDLLTNVSEHAAFNSAKRFATGMTKLKTLMSWNEGSNITVILPEIYGLSQCIPSFSNNTCLTCLQDLIGELLGSYDGSKSGRIVGVKCNLRYDINPFFSGNPDIQLGSVPRTEILPPTPSALPIGKSKGEKSTT</sequence>